<dbReference type="InterPro" id="IPR027843">
    <property type="entry name" value="DUF4440"/>
</dbReference>
<organism evidence="2 3">
    <name type="scientific">Limnofasciculus baicalensis BBK-W-15</name>
    <dbReference type="NCBI Taxonomy" id="2699891"/>
    <lineage>
        <taxon>Bacteria</taxon>
        <taxon>Bacillati</taxon>
        <taxon>Cyanobacteriota</taxon>
        <taxon>Cyanophyceae</taxon>
        <taxon>Coleofasciculales</taxon>
        <taxon>Coleofasciculaceae</taxon>
        <taxon>Limnofasciculus</taxon>
        <taxon>Limnofasciculus baicalensis</taxon>
    </lineage>
</organism>
<dbReference type="Pfam" id="PF14534">
    <property type="entry name" value="DUF4440"/>
    <property type="match status" value="1"/>
</dbReference>
<comment type="caution">
    <text evidence="2">The sequence shown here is derived from an EMBL/GenBank/DDBJ whole genome shotgun (WGS) entry which is preliminary data.</text>
</comment>
<keyword evidence="3" id="KW-1185">Reference proteome</keyword>
<dbReference type="Gene3D" id="3.10.450.50">
    <property type="match status" value="1"/>
</dbReference>
<sequence length="125" mass="14074">MSNLIETEIIECEERLRLAMLHSDVKELDELLAPELRFTSHLGELITKQDDLELHQSGLIKIEAVTPSEQYIKITGNVAIVFVRLRIVGTYAGAKADGDFRFTRIWTLSSNNTWHVVAGHSTLIA</sequence>
<evidence type="ECO:0000313" key="2">
    <source>
        <dbReference type="EMBL" id="MCP2731177.1"/>
    </source>
</evidence>
<dbReference type="InterPro" id="IPR032710">
    <property type="entry name" value="NTF2-like_dom_sf"/>
</dbReference>
<proteinExistence type="predicted"/>
<evidence type="ECO:0000313" key="3">
    <source>
        <dbReference type="Proteomes" id="UP001204953"/>
    </source>
</evidence>
<feature type="domain" description="DUF4440" evidence="1">
    <location>
        <begin position="9"/>
        <end position="115"/>
    </location>
</feature>
<protein>
    <submittedName>
        <fullName evidence="2">Nuclear transport factor 2 family protein</fullName>
    </submittedName>
</protein>
<dbReference type="Proteomes" id="UP001204953">
    <property type="component" value="Unassembled WGS sequence"/>
</dbReference>
<evidence type="ECO:0000259" key="1">
    <source>
        <dbReference type="Pfam" id="PF14534"/>
    </source>
</evidence>
<reference evidence="2" key="1">
    <citation type="submission" date="2022-06" db="EMBL/GenBank/DDBJ databases">
        <title>New cyanobacteria of genus Symplocastrum in benthos of Lake Baikal.</title>
        <authorList>
            <person name="Sorokovikova E."/>
            <person name="Tikhonova I."/>
            <person name="Krasnopeev A."/>
            <person name="Evseev P."/>
            <person name="Gladkikh A."/>
            <person name="Belykh O."/>
        </authorList>
    </citation>
    <scope>NUCLEOTIDE SEQUENCE</scope>
    <source>
        <strain evidence="2">BBK-W-15</strain>
    </source>
</reference>
<dbReference type="RefSeq" id="WP_254013922.1">
    <property type="nucleotide sequence ID" value="NZ_JAMZMM010000292.1"/>
</dbReference>
<dbReference type="SUPFAM" id="SSF54427">
    <property type="entry name" value="NTF2-like"/>
    <property type="match status" value="1"/>
</dbReference>
<dbReference type="EMBL" id="JAMZMM010000292">
    <property type="protein sequence ID" value="MCP2731177.1"/>
    <property type="molecule type" value="Genomic_DNA"/>
</dbReference>
<name>A0AAE3KU65_9CYAN</name>
<gene>
    <name evidence="2" type="ORF">NJ959_22395</name>
</gene>
<accession>A0AAE3KU65</accession>
<dbReference type="AlphaFoldDB" id="A0AAE3KU65"/>